<protein>
    <submittedName>
        <fullName evidence="1">Pentapeptide repeat-containing protein</fullName>
    </submittedName>
</protein>
<dbReference type="PANTHER" id="PTHR14136">
    <property type="entry name" value="BTB_POZ DOMAIN-CONTAINING PROTEIN KCTD9"/>
    <property type="match status" value="1"/>
</dbReference>
<reference evidence="2" key="1">
    <citation type="submission" date="2016-10" db="EMBL/GenBank/DDBJ databases">
        <authorList>
            <person name="Varghese N."/>
            <person name="Submissions S."/>
        </authorList>
    </citation>
    <scope>NUCLEOTIDE SEQUENCE [LARGE SCALE GENOMIC DNA]</scope>
    <source>
        <strain evidence="2">DSM 21368</strain>
    </source>
</reference>
<dbReference type="EMBL" id="FNTX01000001">
    <property type="protein sequence ID" value="SEE18217.1"/>
    <property type="molecule type" value="Genomic_DNA"/>
</dbReference>
<gene>
    <name evidence="1" type="ORF">SAMN04488554_1734</name>
</gene>
<organism evidence="1 2">
    <name type="scientific">Ruania alba</name>
    <dbReference type="NCBI Taxonomy" id="648782"/>
    <lineage>
        <taxon>Bacteria</taxon>
        <taxon>Bacillati</taxon>
        <taxon>Actinomycetota</taxon>
        <taxon>Actinomycetes</taxon>
        <taxon>Micrococcales</taxon>
        <taxon>Ruaniaceae</taxon>
        <taxon>Ruania</taxon>
    </lineage>
</organism>
<proteinExistence type="predicted"/>
<sequence length="308" mass="32713">MDGSAGVWWAHGARLSSTYASRVPEIELTADCASCVGLCCVALGFSASADFAFDKAPGEPCRNLQPDHGCGVHAGLRSRGMVGCTVFDCQGAGQHTTAAFAEAAERGGVPAADWREPAVASQMFAVFARMRRWHDAVWHLQHASQLDVDDDLLAQVRRELDLTSAVGNARLEDLPEDAAVEELWGRIGPLLAAVSEQVRTETVAEPDELRGADLAGAGMRGYGMRAANLRGAMLVGADLRDADLRKVDLAGADLRGTRLHGADLTGALFCTQSQLDAAIGDDRTRVPVGCRHPAHWELSVLDVSDTGI</sequence>
<dbReference type="STRING" id="648782.SAMN04488554_1734"/>
<name>A0A1H5GR66_9MICO</name>
<dbReference type="InterPro" id="IPR001646">
    <property type="entry name" value="5peptide_repeat"/>
</dbReference>
<dbReference type="InterPro" id="IPR051082">
    <property type="entry name" value="Pentapeptide-BTB/POZ_domain"/>
</dbReference>
<dbReference type="PANTHER" id="PTHR14136:SF17">
    <property type="entry name" value="BTB_POZ DOMAIN-CONTAINING PROTEIN KCTD9"/>
    <property type="match status" value="1"/>
</dbReference>
<dbReference type="SUPFAM" id="SSF141571">
    <property type="entry name" value="Pentapeptide repeat-like"/>
    <property type="match status" value="1"/>
</dbReference>
<evidence type="ECO:0000313" key="2">
    <source>
        <dbReference type="Proteomes" id="UP000199220"/>
    </source>
</evidence>
<accession>A0A1H5GR66</accession>
<dbReference type="Gene3D" id="2.160.20.80">
    <property type="entry name" value="E3 ubiquitin-protein ligase SopA"/>
    <property type="match status" value="1"/>
</dbReference>
<evidence type="ECO:0000313" key="1">
    <source>
        <dbReference type="EMBL" id="SEE18217.1"/>
    </source>
</evidence>
<dbReference type="Proteomes" id="UP000199220">
    <property type="component" value="Unassembled WGS sequence"/>
</dbReference>
<dbReference type="AlphaFoldDB" id="A0A1H5GR66"/>
<dbReference type="Pfam" id="PF00805">
    <property type="entry name" value="Pentapeptide"/>
    <property type="match status" value="1"/>
</dbReference>
<keyword evidence="2" id="KW-1185">Reference proteome</keyword>